<accession>A0A834I1F3</accession>
<comment type="caution">
    <text evidence="1">The sequence shown here is derived from an EMBL/GenBank/DDBJ whole genome shotgun (WGS) entry which is preliminary data.</text>
</comment>
<dbReference type="Proteomes" id="UP000625711">
    <property type="component" value="Unassembled WGS sequence"/>
</dbReference>
<proteinExistence type="predicted"/>
<dbReference type="EMBL" id="JAACXV010014073">
    <property type="protein sequence ID" value="KAF7270667.1"/>
    <property type="molecule type" value="Genomic_DNA"/>
</dbReference>
<keyword evidence="2" id="KW-1185">Reference proteome</keyword>
<organism evidence="1 2">
    <name type="scientific">Rhynchophorus ferrugineus</name>
    <name type="common">Red palm weevil</name>
    <name type="synonym">Curculio ferrugineus</name>
    <dbReference type="NCBI Taxonomy" id="354439"/>
    <lineage>
        <taxon>Eukaryota</taxon>
        <taxon>Metazoa</taxon>
        <taxon>Ecdysozoa</taxon>
        <taxon>Arthropoda</taxon>
        <taxon>Hexapoda</taxon>
        <taxon>Insecta</taxon>
        <taxon>Pterygota</taxon>
        <taxon>Neoptera</taxon>
        <taxon>Endopterygota</taxon>
        <taxon>Coleoptera</taxon>
        <taxon>Polyphaga</taxon>
        <taxon>Cucujiformia</taxon>
        <taxon>Curculionidae</taxon>
        <taxon>Dryophthorinae</taxon>
        <taxon>Rhynchophorus</taxon>
    </lineage>
</organism>
<sequence length="115" mass="12868">MARITNGAVWCTAGQRGPSTPGIINIDLYWSSVTFAVMEIKFTAVFNKIPLVNFTYAAVAKHRPCPVSSLSALRFVKRRNASVPAFVTTYFASDTRISPLFFDIRDWFIANSRTN</sequence>
<evidence type="ECO:0000313" key="2">
    <source>
        <dbReference type="Proteomes" id="UP000625711"/>
    </source>
</evidence>
<gene>
    <name evidence="1" type="ORF">GWI33_016388</name>
</gene>
<dbReference type="AlphaFoldDB" id="A0A834I1F3"/>
<name>A0A834I1F3_RHYFE</name>
<evidence type="ECO:0000313" key="1">
    <source>
        <dbReference type="EMBL" id="KAF7270667.1"/>
    </source>
</evidence>
<reference evidence="1" key="1">
    <citation type="submission" date="2020-08" db="EMBL/GenBank/DDBJ databases">
        <title>Genome sequencing and assembly of the red palm weevil Rhynchophorus ferrugineus.</title>
        <authorList>
            <person name="Dias G.B."/>
            <person name="Bergman C.M."/>
            <person name="Manee M."/>
        </authorList>
    </citation>
    <scope>NUCLEOTIDE SEQUENCE</scope>
    <source>
        <strain evidence="1">AA-2017</strain>
        <tissue evidence="1">Whole larva</tissue>
    </source>
</reference>
<protein>
    <submittedName>
        <fullName evidence="1">Uncharacterized protein</fullName>
    </submittedName>
</protein>